<dbReference type="Proteomes" id="UP001638806">
    <property type="component" value="Unassembled WGS sequence"/>
</dbReference>
<evidence type="ECO:0000313" key="1">
    <source>
        <dbReference type="EMBL" id="KAL3960987.1"/>
    </source>
</evidence>
<gene>
    <name evidence="1" type="ORF">ACCO45_006104</name>
</gene>
<name>A0ACC4DY49_PURLI</name>
<reference evidence="1" key="1">
    <citation type="submission" date="2024-12" db="EMBL/GenBank/DDBJ databases">
        <title>Comparative genomics and development of molecular markers within Purpureocillium lilacinum and among Purpureocillium species.</title>
        <authorList>
            <person name="Yeh Z.-Y."/>
            <person name="Ni N.-T."/>
            <person name="Lo P.-H."/>
            <person name="Mushyakhwo K."/>
            <person name="Lin C.-F."/>
            <person name="Nai Y.-S."/>
        </authorList>
    </citation>
    <scope>NUCLEOTIDE SEQUENCE</scope>
    <source>
        <strain evidence="1">NCHU-NPUST-175</strain>
    </source>
</reference>
<keyword evidence="2" id="KW-1185">Reference proteome</keyword>
<evidence type="ECO:0000313" key="2">
    <source>
        <dbReference type="Proteomes" id="UP001638806"/>
    </source>
</evidence>
<comment type="caution">
    <text evidence="1">The sequence shown here is derived from an EMBL/GenBank/DDBJ whole genome shotgun (WGS) entry which is preliminary data.</text>
</comment>
<dbReference type="EMBL" id="JBGNUJ010000004">
    <property type="protein sequence ID" value="KAL3960987.1"/>
    <property type="molecule type" value="Genomic_DNA"/>
</dbReference>
<organism evidence="1 2">
    <name type="scientific">Purpureocillium lilacinum</name>
    <name type="common">Paecilomyces lilacinus</name>
    <dbReference type="NCBI Taxonomy" id="33203"/>
    <lineage>
        <taxon>Eukaryota</taxon>
        <taxon>Fungi</taxon>
        <taxon>Dikarya</taxon>
        <taxon>Ascomycota</taxon>
        <taxon>Pezizomycotina</taxon>
        <taxon>Sordariomycetes</taxon>
        <taxon>Hypocreomycetidae</taxon>
        <taxon>Hypocreales</taxon>
        <taxon>Ophiocordycipitaceae</taxon>
        <taxon>Purpureocillium</taxon>
    </lineage>
</organism>
<accession>A0ACC4DY49</accession>
<proteinExistence type="predicted"/>
<protein>
    <submittedName>
        <fullName evidence="1">Uncharacterized protein</fullName>
    </submittedName>
</protein>
<sequence length="250" mass="28208">MPWQANHALDFNNSRGFRACSSSRNFDHARGSDAAQSRWTMKCQCEAASQPLYRKRPAIRRRQSHEERLSRQSLVTSHERLLGHRMCGQTRRGPRGPNFLRFCGNLQKGVWSTEYNVHGFNAGLMHMAWSPDEPPHWLGGVGRKKEYPMGSFCRVRKPALQESPVSRWRSQAQAAPEALCMSASGRLASRHLIMMEGGWVGGHWAVNRDWAEGRPGQGERASGEGPASGRLRDPDYFEKSWGPEIKPGGR</sequence>